<feature type="domain" description="L-lysine epsilon oxidase C-terminal" evidence="1">
    <location>
        <begin position="1"/>
        <end position="77"/>
    </location>
</feature>
<sequence length="78" mass="8417">MTWPVRHIGMCRAPFRFAHAPDGWVEPDFGMTLTCARALAPDGCLGPQIAGGLTCLMAVPWQCDTASCRSGYAKAYDP</sequence>
<dbReference type="Pfam" id="PF18417">
    <property type="entry name" value="LodA_C"/>
    <property type="match status" value="1"/>
</dbReference>
<dbReference type="EMBL" id="CP028844">
    <property type="protein sequence ID" value="AWB25345.1"/>
    <property type="molecule type" value="Genomic_DNA"/>
</dbReference>
<accession>A0A2R4WV03</accession>
<evidence type="ECO:0000313" key="3">
    <source>
        <dbReference type="Proteomes" id="UP000244755"/>
    </source>
</evidence>
<dbReference type="KEGG" id="mee:DA075_31055"/>
<dbReference type="InterPro" id="IPR041173">
    <property type="entry name" value="LodA_C"/>
</dbReference>
<evidence type="ECO:0000313" key="2">
    <source>
        <dbReference type="EMBL" id="AWB25345.1"/>
    </source>
</evidence>
<evidence type="ECO:0000259" key="1">
    <source>
        <dbReference type="Pfam" id="PF18417"/>
    </source>
</evidence>
<name>A0A2R4WV03_9HYPH</name>
<gene>
    <name evidence="2" type="ORF">DA075_31055</name>
</gene>
<protein>
    <recommendedName>
        <fullName evidence="1">L-lysine epsilon oxidase C-terminal domain-containing protein</fullName>
    </recommendedName>
</protein>
<organism evidence="2 3">
    <name type="scientific">Methylobacterium currus</name>
    <dbReference type="NCBI Taxonomy" id="2051553"/>
    <lineage>
        <taxon>Bacteria</taxon>
        <taxon>Pseudomonadati</taxon>
        <taxon>Pseudomonadota</taxon>
        <taxon>Alphaproteobacteria</taxon>
        <taxon>Hyphomicrobiales</taxon>
        <taxon>Methylobacteriaceae</taxon>
        <taxon>Methylobacterium</taxon>
    </lineage>
</organism>
<dbReference type="Proteomes" id="UP000244755">
    <property type="component" value="Chromosome 2"/>
</dbReference>
<dbReference type="AlphaFoldDB" id="A0A2R4WV03"/>
<keyword evidence="3" id="KW-1185">Reference proteome</keyword>
<dbReference type="OrthoDB" id="336698at2"/>
<proteinExistence type="predicted"/>
<reference evidence="2 3" key="1">
    <citation type="submission" date="2018-04" db="EMBL/GenBank/DDBJ databases">
        <title>Methylobacterium sp. PR1016A genome.</title>
        <authorList>
            <person name="Park W."/>
        </authorList>
    </citation>
    <scope>NUCLEOTIDE SEQUENCE [LARGE SCALE GENOMIC DNA]</scope>
    <source>
        <strain evidence="2 3">PR1016A</strain>
    </source>
</reference>